<organism evidence="2 3">
    <name type="scientific">Flavobacterium hydrophilum</name>
    <dbReference type="NCBI Taxonomy" id="2211445"/>
    <lineage>
        <taxon>Bacteria</taxon>
        <taxon>Pseudomonadati</taxon>
        <taxon>Bacteroidota</taxon>
        <taxon>Flavobacteriia</taxon>
        <taxon>Flavobacteriales</taxon>
        <taxon>Flavobacteriaceae</taxon>
        <taxon>Flavobacterium</taxon>
    </lineage>
</organism>
<evidence type="ECO:0000313" key="3">
    <source>
        <dbReference type="Proteomes" id="UP000247681"/>
    </source>
</evidence>
<comment type="caution">
    <text evidence="2">The sequence shown here is derived from an EMBL/GenBank/DDBJ whole genome shotgun (WGS) entry which is preliminary data.</text>
</comment>
<evidence type="ECO:0000313" key="2">
    <source>
        <dbReference type="EMBL" id="PXY44582.1"/>
    </source>
</evidence>
<dbReference type="EMBL" id="QJHL01000003">
    <property type="protein sequence ID" value="PXY44582.1"/>
    <property type="molecule type" value="Genomic_DNA"/>
</dbReference>
<dbReference type="RefSeq" id="WP_110347308.1">
    <property type="nucleotide sequence ID" value="NZ_QJHL01000003.1"/>
</dbReference>
<gene>
    <name evidence="2" type="ORF">DMB68_14045</name>
</gene>
<feature type="signal peptide" evidence="1">
    <location>
        <begin position="1"/>
        <end position="18"/>
    </location>
</feature>
<keyword evidence="3" id="KW-1185">Reference proteome</keyword>
<accession>A0A2V4C130</accession>
<dbReference type="OrthoDB" id="851130at2"/>
<dbReference type="AlphaFoldDB" id="A0A2V4C130"/>
<feature type="chain" id="PRO_5016156516" evidence="1">
    <location>
        <begin position="19"/>
        <end position="193"/>
    </location>
</feature>
<dbReference type="Proteomes" id="UP000247681">
    <property type="component" value="Unassembled WGS sequence"/>
</dbReference>
<protein>
    <submittedName>
        <fullName evidence="2">Uncharacterized protein</fullName>
    </submittedName>
</protein>
<sequence>MKNSLFYFLLLFVVIANAQKNEFKNQDEQENALAEQFFEKKYVKQSFEKFQGKITVIDKTNITFNNKTLQFWDIKPELLQMFTEGIFYPQILLGKEENNIIKSESELLSERESALYNFKRNDKLRVSNFEELVSLSKSPKVKRFRFLNYSFAPMNPQVYFIELTNENATENTDLNSFIKGAKLTFVCLGWLTT</sequence>
<reference evidence="2 3" key="1">
    <citation type="submission" date="2018-05" db="EMBL/GenBank/DDBJ databases">
        <title>Flavobacterium sp. strain IMCC34758, incomplete genome.</title>
        <authorList>
            <person name="Joung Y."/>
        </authorList>
    </citation>
    <scope>NUCLEOTIDE SEQUENCE [LARGE SCALE GENOMIC DNA]</scope>
    <source>
        <strain evidence="2 3">IMCC34758</strain>
    </source>
</reference>
<evidence type="ECO:0000256" key="1">
    <source>
        <dbReference type="SAM" id="SignalP"/>
    </source>
</evidence>
<name>A0A2V4C130_9FLAO</name>
<proteinExistence type="predicted"/>
<keyword evidence="1" id="KW-0732">Signal</keyword>